<dbReference type="AlphaFoldDB" id="A0A835SQR5"/>
<comment type="caution">
    <text evidence="1">The sequence shown here is derived from an EMBL/GenBank/DDBJ whole genome shotgun (WGS) entry which is preliminary data.</text>
</comment>
<organism evidence="1 2">
    <name type="scientific">Chlamydomonas schloesseri</name>
    <dbReference type="NCBI Taxonomy" id="2026947"/>
    <lineage>
        <taxon>Eukaryota</taxon>
        <taxon>Viridiplantae</taxon>
        <taxon>Chlorophyta</taxon>
        <taxon>core chlorophytes</taxon>
        <taxon>Chlorophyceae</taxon>
        <taxon>CS clade</taxon>
        <taxon>Chlamydomonadales</taxon>
        <taxon>Chlamydomonadaceae</taxon>
        <taxon>Chlamydomonas</taxon>
    </lineage>
</organism>
<dbReference type="Proteomes" id="UP000613740">
    <property type="component" value="Unassembled WGS sequence"/>
</dbReference>
<reference evidence="1" key="1">
    <citation type="journal article" date="2020" name="bioRxiv">
        <title>Comparative genomics of Chlamydomonas.</title>
        <authorList>
            <person name="Craig R.J."/>
            <person name="Hasan A.R."/>
            <person name="Ness R.W."/>
            <person name="Keightley P.D."/>
        </authorList>
    </citation>
    <scope>NUCLEOTIDE SEQUENCE</scope>
    <source>
        <strain evidence="1">CCAP 11/173</strain>
    </source>
</reference>
<evidence type="ECO:0000313" key="1">
    <source>
        <dbReference type="EMBL" id="KAG2424850.1"/>
    </source>
</evidence>
<evidence type="ECO:0000313" key="2">
    <source>
        <dbReference type="Proteomes" id="UP000613740"/>
    </source>
</evidence>
<accession>A0A835SQR5</accession>
<dbReference type="EMBL" id="JAEHOD010000120">
    <property type="protein sequence ID" value="KAG2424850.1"/>
    <property type="molecule type" value="Genomic_DNA"/>
</dbReference>
<proteinExistence type="predicted"/>
<gene>
    <name evidence="1" type="ORF">HYH02_015113</name>
</gene>
<sequence>MFCSYTLDTKCLRPFTAASVEQLRTVLRLGVQSWNFARGCFEVRLQLPNLAQKAAYVAFQSEQTVKTLPPAVAAAADIVASLLLAFGPGAPQVKAKLVEVLLQEKKIEGISALLLCMWPGVVKEVTKFMEAEAKGDNPDPRKLLARVHDAMFYTGSGR</sequence>
<keyword evidence="2" id="KW-1185">Reference proteome</keyword>
<name>A0A835SQR5_9CHLO</name>
<protein>
    <submittedName>
        <fullName evidence="1">Uncharacterized protein</fullName>
    </submittedName>
</protein>